<proteinExistence type="predicted"/>
<accession>A0A2T0ABE1</accession>
<dbReference type="OrthoDB" id="10348407at2759"/>
<protein>
    <submittedName>
        <fullName evidence="1">Proteophosphoglycan ppg4</fullName>
    </submittedName>
</protein>
<comment type="caution">
    <text evidence="1">The sequence shown here is derived from an EMBL/GenBank/DDBJ whole genome shotgun (WGS) entry which is preliminary data.</text>
</comment>
<organism evidence="1 2">
    <name type="scientific">Rhodotorula toruloides</name>
    <name type="common">Yeast</name>
    <name type="synonym">Rhodosporidium toruloides</name>
    <dbReference type="NCBI Taxonomy" id="5286"/>
    <lineage>
        <taxon>Eukaryota</taxon>
        <taxon>Fungi</taxon>
        <taxon>Dikarya</taxon>
        <taxon>Basidiomycota</taxon>
        <taxon>Pucciniomycotina</taxon>
        <taxon>Microbotryomycetes</taxon>
        <taxon>Sporidiobolales</taxon>
        <taxon>Sporidiobolaceae</taxon>
        <taxon>Rhodotorula</taxon>
    </lineage>
</organism>
<evidence type="ECO:0000313" key="1">
    <source>
        <dbReference type="EMBL" id="PRQ75317.1"/>
    </source>
</evidence>
<dbReference type="Proteomes" id="UP000239560">
    <property type="component" value="Unassembled WGS sequence"/>
</dbReference>
<gene>
    <name evidence="1" type="ORF">AAT19DRAFT_14339</name>
</gene>
<evidence type="ECO:0000313" key="2">
    <source>
        <dbReference type="Proteomes" id="UP000239560"/>
    </source>
</evidence>
<dbReference type="AlphaFoldDB" id="A0A2T0ABE1"/>
<dbReference type="EMBL" id="LCTV02000005">
    <property type="protein sequence ID" value="PRQ75317.1"/>
    <property type="molecule type" value="Genomic_DNA"/>
</dbReference>
<name>A0A2T0ABE1_RHOTO</name>
<sequence>MPATLDSLPDELLASILVSSAPPFKPFDNSRTQALHSLCLINKRIGRLAQDLLWRHVDVSFPDDHGRLETLPANLAARVKTLVVRLEPTDREDNGCAEPTEEDFAALANLPHVKTLLVHGETVRIVPEDEEEPGVSCFTYSTLCIDRSDAGPLRHIESLWINSAILVVPEVDAVAPFALTRLALYGQILVDVQSEDSDLSTLFTPAARPNLKVLRLALTEDLTDVTHMDVDELYLPTVEASFLDQLDYLQVELTNYSSLWADGPYTATSAPTLVRVKWQSGNLSKIRHLYAPQSDVCKFKPWTLDRLLLLEAVFVPHPLRDKYWDTFMISCERRGIKVIRCEEPIEETMDFVLPEFEAYIKAKRGSV</sequence>
<reference evidence="1 2" key="1">
    <citation type="journal article" date="2018" name="Elife">
        <title>Functional genomics of lipid metabolism in the oleaginous yeast Rhodosporidium toruloides.</title>
        <authorList>
            <person name="Coradetti S.T."/>
            <person name="Pinel D."/>
            <person name="Geiselman G."/>
            <person name="Ito M."/>
            <person name="Mondo S."/>
            <person name="Reilly M.C."/>
            <person name="Cheng Y.F."/>
            <person name="Bauer S."/>
            <person name="Grigoriev I."/>
            <person name="Gladden J.M."/>
            <person name="Simmons B.A."/>
            <person name="Brem R."/>
            <person name="Arkin A.P."/>
            <person name="Skerker J.M."/>
        </authorList>
    </citation>
    <scope>NUCLEOTIDE SEQUENCE [LARGE SCALE GENOMIC DNA]</scope>
    <source>
        <strain evidence="1 2">NBRC 0880</strain>
    </source>
</reference>